<keyword evidence="1" id="KW-0472">Membrane</keyword>
<accession>A0A840BHQ8</accession>
<feature type="transmembrane region" description="Helical" evidence="1">
    <location>
        <begin position="21"/>
        <end position="43"/>
    </location>
</feature>
<evidence type="ECO:0000313" key="3">
    <source>
        <dbReference type="Proteomes" id="UP000561045"/>
    </source>
</evidence>
<dbReference type="AlphaFoldDB" id="A0A840BHQ8"/>
<dbReference type="RefSeq" id="WP_183631510.1">
    <property type="nucleotide sequence ID" value="NZ_BAABLE010000011.1"/>
</dbReference>
<gene>
    <name evidence="2" type="ORF">GGR36_000486</name>
</gene>
<keyword evidence="1" id="KW-0812">Transmembrane</keyword>
<evidence type="ECO:0000256" key="1">
    <source>
        <dbReference type="SAM" id="Phobius"/>
    </source>
</evidence>
<dbReference type="Proteomes" id="UP000561045">
    <property type="component" value="Unassembled WGS sequence"/>
</dbReference>
<feature type="transmembrane region" description="Helical" evidence="1">
    <location>
        <begin position="154"/>
        <end position="172"/>
    </location>
</feature>
<reference evidence="2 3" key="1">
    <citation type="submission" date="2020-08" db="EMBL/GenBank/DDBJ databases">
        <title>Genomic Encyclopedia of Type Strains, Phase IV (KMG-IV): sequencing the most valuable type-strain genomes for metagenomic binning, comparative biology and taxonomic classification.</title>
        <authorList>
            <person name="Goeker M."/>
        </authorList>
    </citation>
    <scope>NUCLEOTIDE SEQUENCE [LARGE SCALE GENOMIC DNA]</scope>
    <source>
        <strain evidence="2 3">DSM 106739</strain>
    </source>
</reference>
<feature type="transmembrane region" description="Helical" evidence="1">
    <location>
        <begin position="102"/>
        <end position="119"/>
    </location>
</feature>
<organism evidence="2 3">
    <name type="scientific">Niveibacterium umoris</name>
    <dbReference type="NCBI Taxonomy" id="1193620"/>
    <lineage>
        <taxon>Bacteria</taxon>
        <taxon>Pseudomonadati</taxon>
        <taxon>Pseudomonadota</taxon>
        <taxon>Betaproteobacteria</taxon>
        <taxon>Rhodocyclales</taxon>
        <taxon>Rhodocyclaceae</taxon>
        <taxon>Niveibacterium</taxon>
    </lineage>
</organism>
<evidence type="ECO:0000313" key="2">
    <source>
        <dbReference type="EMBL" id="MBB4011178.1"/>
    </source>
</evidence>
<proteinExistence type="predicted"/>
<keyword evidence="1" id="KW-1133">Transmembrane helix</keyword>
<dbReference type="EMBL" id="JACIET010000001">
    <property type="protein sequence ID" value="MBB4011178.1"/>
    <property type="molecule type" value="Genomic_DNA"/>
</dbReference>
<name>A0A840BHQ8_9RHOO</name>
<comment type="caution">
    <text evidence="2">The sequence shown here is derived from an EMBL/GenBank/DDBJ whole genome shotgun (WGS) entry which is preliminary data.</text>
</comment>
<keyword evidence="3" id="KW-1185">Reference proteome</keyword>
<feature type="transmembrane region" description="Helical" evidence="1">
    <location>
        <begin position="55"/>
        <end position="81"/>
    </location>
</feature>
<protein>
    <submittedName>
        <fullName evidence="2">Uncharacterized protein</fullName>
    </submittedName>
</protein>
<sequence length="191" mass="20324">MTTDTSQMLPGNRLLVRSRKFFIAALLFAIPSAALGLRLAGIWGSVSSLSGAEFLISATAFGLALIVLPLGALVCLAVALFMRVESAVVKRSPQAVGVVDRLCVAGAVLLSLLPAAWPASKAFRALVTGAITIRLPMEHTFSMASDPLAFTENIAYWLFAAAALAGLAVVYWRGRWQRFRSLPPADPPVSR</sequence>